<accession>A0A437P6E4</accession>
<organism evidence="3 4">
    <name type="scientific">Methylobacterium oryzihabitans</name>
    <dbReference type="NCBI Taxonomy" id="2499852"/>
    <lineage>
        <taxon>Bacteria</taxon>
        <taxon>Pseudomonadati</taxon>
        <taxon>Pseudomonadota</taxon>
        <taxon>Alphaproteobacteria</taxon>
        <taxon>Hyphomicrobiales</taxon>
        <taxon>Methylobacteriaceae</taxon>
        <taxon>Methylobacterium</taxon>
    </lineage>
</organism>
<evidence type="ECO:0000313" key="3">
    <source>
        <dbReference type="EMBL" id="RVU17839.1"/>
    </source>
</evidence>
<gene>
    <name evidence="3" type="ORF">EOE48_13255</name>
</gene>
<name>A0A437P6E4_9HYPH</name>
<feature type="region of interest" description="Disordered" evidence="1">
    <location>
        <begin position="1"/>
        <end position="26"/>
    </location>
</feature>
<sequence length="61" mass="6175">MPAALPSRRLSHRHPALPRPTRPGAPPVRASDLILALLGLALLGGLALTAAATLIGRALGP</sequence>
<evidence type="ECO:0000256" key="1">
    <source>
        <dbReference type="SAM" id="MobiDB-lite"/>
    </source>
</evidence>
<dbReference type="Proteomes" id="UP000286997">
    <property type="component" value="Unassembled WGS sequence"/>
</dbReference>
<dbReference type="EMBL" id="SACP01000011">
    <property type="protein sequence ID" value="RVU17839.1"/>
    <property type="molecule type" value="Genomic_DNA"/>
</dbReference>
<keyword evidence="2" id="KW-1133">Transmembrane helix</keyword>
<proteinExistence type="predicted"/>
<feature type="compositionally biased region" description="Pro residues" evidence="1">
    <location>
        <begin position="17"/>
        <end position="26"/>
    </location>
</feature>
<keyword evidence="2" id="KW-0472">Membrane</keyword>
<dbReference type="RefSeq" id="WP_127729724.1">
    <property type="nucleotide sequence ID" value="NZ_SACP01000011.1"/>
</dbReference>
<evidence type="ECO:0000256" key="2">
    <source>
        <dbReference type="SAM" id="Phobius"/>
    </source>
</evidence>
<feature type="transmembrane region" description="Helical" evidence="2">
    <location>
        <begin position="33"/>
        <end position="55"/>
    </location>
</feature>
<evidence type="ECO:0000313" key="4">
    <source>
        <dbReference type="Proteomes" id="UP000286997"/>
    </source>
</evidence>
<keyword evidence="2" id="KW-0812">Transmembrane</keyword>
<reference evidence="3 4" key="1">
    <citation type="submission" date="2019-01" db="EMBL/GenBank/DDBJ databases">
        <authorList>
            <person name="Chen W.-M."/>
        </authorList>
    </citation>
    <scope>NUCLEOTIDE SEQUENCE [LARGE SCALE GENOMIC DNA]</scope>
    <source>
        <strain evidence="3 4">TER-1</strain>
    </source>
</reference>
<comment type="caution">
    <text evidence="3">The sequence shown here is derived from an EMBL/GenBank/DDBJ whole genome shotgun (WGS) entry which is preliminary data.</text>
</comment>
<dbReference type="AlphaFoldDB" id="A0A437P6E4"/>
<protein>
    <submittedName>
        <fullName evidence="3">Uncharacterized protein</fullName>
    </submittedName>
</protein>
<keyword evidence="4" id="KW-1185">Reference proteome</keyword>